<evidence type="ECO:0000313" key="1">
    <source>
        <dbReference type="EMBL" id="SEH06500.1"/>
    </source>
</evidence>
<protein>
    <recommendedName>
        <fullName evidence="3">Bacteriophage Lambda NinG protein</fullName>
    </recommendedName>
</protein>
<organism evidence="1 2">
    <name type="scientific">Candidatus Venteria ishoeyi</name>
    <dbReference type="NCBI Taxonomy" id="1899563"/>
    <lineage>
        <taxon>Bacteria</taxon>
        <taxon>Pseudomonadati</taxon>
        <taxon>Pseudomonadota</taxon>
        <taxon>Gammaproteobacteria</taxon>
        <taxon>Thiotrichales</taxon>
        <taxon>Thiotrichaceae</taxon>
        <taxon>Venteria</taxon>
    </lineage>
</organism>
<proteinExistence type="predicted"/>
<dbReference type="AlphaFoldDB" id="A0A1H6F8S5"/>
<gene>
    <name evidence="1" type="ORF">MBHS_02362</name>
</gene>
<sequence length="132" mass="15330">MAIKIKPADTWFSKCIRQASKWTCERCGSVHEPGSMGLHCSHVFSRRHRTIRWCKENAQALCFSCHQWYGGNPVDSGAWVENEIGEGVIMVLREKMNLRIRVSKLEEKEIARHYKQQYENLLAGATDFDSWQ</sequence>
<evidence type="ECO:0008006" key="3">
    <source>
        <dbReference type="Google" id="ProtNLM"/>
    </source>
</evidence>
<dbReference type="RefSeq" id="WP_103920270.1">
    <property type="nucleotide sequence ID" value="NZ_FMSV02000497.1"/>
</dbReference>
<dbReference type="OrthoDB" id="6623061at2"/>
<keyword evidence="2" id="KW-1185">Reference proteome</keyword>
<dbReference type="Proteomes" id="UP000236724">
    <property type="component" value="Unassembled WGS sequence"/>
</dbReference>
<name>A0A1H6F8S5_9GAMM</name>
<reference evidence="1 2" key="1">
    <citation type="submission" date="2016-10" db="EMBL/GenBank/DDBJ databases">
        <authorList>
            <person name="de Groot N.N."/>
        </authorList>
    </citation>
    <scope>NUCLEOTIDE SEQUENCE [LARGE SCALE GENOMIC DNA]</scope>
    <source>
        <strain evidence="1">MBHS1</strain>
    </source>
</reference>
<accession>A0A1H6F8S5</accession>
<evidence type="ECO:0000313" key="2">
    <source>
        <dbReference type="Proteomes" id="UP000236724"/>
    </source>
</evidence>
<dbReference type="EMBL" id="FMSV02000497">
    <property type="protein sequence ID" value="SEH06500.1"/>
    <property type="molecule type" value="Genomic_DNA"/>
</dbReference>